<dbReference type="Pfam" id="PF08849">
    <property type="entry name" value="BrxA"/>
    <property type="match status" value="1"/>
</dbReference>
<gene>
    <name evidence="1" type="ORF">JOE57_002779</name>
</gene>
<reference evidence="1 2" key="1">
    <citation type="submission" date="2021-01" db="EMBL/GenBank/DDBJ databases">
        <title>Sequencing the genomes of 1000 actinobacteria strains.</title>
        <authorList>
            <person name="Klenk H.-P."/>
        </authorList>
    </citation>
    <scope>NUCLEOTIDE SEQUENCE [LARGE SCALE GENOMIC DNA]</scope>
    <source>
        <strain evidence="1 2">DSM 18662</strain>
    </source>
</reference>
<organism evidence="1 2">
    <name type="scientific">Microlunatus panaciterrae</name>
    <dbReference type="NCBI Taxonomy" id="400768"/>
    <lineage>
        <taxon>Bacteria</taxon>
        <taxon>Bacillati</taxon>
        <taxon>Actinomycetota</taxon>
        <taxon>Actinomycetes</taxon>
        <taxon>Propionibacteriales</taxon>
        <taxon>Propionibacteriaceae</taxon>
        <taxon>Microlunatus</taxon>
    </lineage>
</organism>
<dbReference type="InterPro" id="IPR023137">
    <property type="entry name" value="BrxA_sf"/>
</dbReference>
<comment type="caution">
    <text evidence="1">The sequence shown here is derived from an EMBL/GenBank/DDBJ whole genome shotgun (WGS) entry which is preliminary data.</text>
</comment>
<dbReference type="InterPro" id="IPR014948">
    <property type="entry name" value="BrxA"/>
</dbReference>
<dbReference type="EMBL" id="JAFBCF010000001">
    <property type="protein sequence ID" value="MBM7799858.1"/>
    <property type="molecule type" value="Genomic_DNA"/>
</dbReference>
<proteinExistence type="predicted"/>
<dbReference type="Proteomes" id="UP000704762">
    <property type="component" value="Unassembled WGS sequence"/>
</dbReference>
<evidence type="ECO:0000313" key="2">
    <source>
        <dbReference type="Proteomes" id="UP000704762"/>
    </source>
</evidence>
<dbReference type="RefSeq" id="WP_204918883.1">
    <property type="nucleotide sequence ID" value="NZ_BAAAQP010000003.1"/>
</dbReference>
<sequence>MSVTFQTDGRYALSFTSGALLTREAVIAAPLYLDVRDWSAVRDQLRAENLLQARTASSGFRLAREVAQRLAVLTDAELELLRDASPSERGHLMWVAACRRYAFIGDFAEEVVRERFLLLTPTLGYDDFDSFVRGKALWHPELAEVKDSTLQKLRSTVFRMLTEAGLLTGGEIVHAPLSERVRDALDAQVPSDVRFLPTRDGKEGTL</sequence>
<dbReference type="Gene3D" id="1.10.3540.10">
    <property type="entry name" value="uncharacterized protein from magnetospirillum magneticum domain"/>
    <property type="match status" value="1"/>
</dbReference>
<evidence type="ECO:0000313" key="1">
    <source>
        <dbReference type="EMBL" id="MBM7799858.1"/>
    </source>
</evidence>
<evidence type="ECO:0008006" key="3">
    <source>
        <dbReference type="Google" id="ProtNLM"/>
    </source>
</evidence>
<accession>A0ABS2RLG2</accession>
<protein>
    <recommendedName>
        <fullName evidence="3">Inner membrane protein</fullName>
    </recommendedName>
</protein>
<keyword evidence="2" id="KW-1185">Reference proteome</keyword>
<name>A0ABS2RLG2_9ACTN</name>